<dbReference type="EMBL" id="ANAH02000064">
    <property type="protein sequence ID" value="EPX57141.1"/>
    <property type="molecule type" value="Genomic_DNA"/>
</dbReference>
<evidence type="ECO:0000256" key="1">
    <source>
        <dbReference type="ARBA" id="ARBA00010886"/>
    </source>
</evidence>
<keyword evidence="11" id="KW-1185">Reference proteome</keyword>
<keyword evidence="5" id="KW-0418">Kinase</keyword>
<dbReference type="Pfam" id="PF00069">
    <property type="entry name" value="Pkinase"/>
    <property type="match status" value="1"/>
</dbReference>
<name>S9P207_CYSF2</name>
<protein>
    <recommendedName>
        <fullName evidence="2">non-specific serine/threonine protein kinase</fullName>
        <ecNumber evidence="2">2.7.11.1</ecNumber>
    </recommendedName>
</protein>
<dbReference type="SMART" id="SM00220">
    <property type="entry name" value="S_TKc"/>
    <property type="match status" value="1"/>
</dbReference>
<evidence type="ECO:0000256" key="7">
    <source>
        <dbReference type="PROSITE-ProRule" id="PRU10141"/>
    </source>
</evidence>
<feature type="region of interest" description="Disordered" evidence="8">
    <location>
        <begin position="280"/>
        <end position="344"/>
    </location>
</feature>
<dbReference type="PANTHER" id="PTHR43671:SF13">
    <property type="entry name" value="SERINE_THREONINE-PROTEIN KINASE NEK2"/>
    <property type="match status" value="1"/>
</dbReference>
<dbReference type="SUPFAM" id="SSF56112">
    <property type="entry name" value="Protein kinase-like (PK-like)"/>
    <property type="match status" value="1"/>
</dbReference>
<dbReference type="eggNOG" id="COG0515">
    <property type="taxonomic scope" value="Bacteria"/>
</dbReference>
<dbReference type="PROSITE" id="PS50011">
    <property type="entry name" value="PROTEIN_KINASE_DOM"/>
    <property type="match status" value="1"/>
</dbReference>
<dbReference type="Gene3D" id="1.10.510.10">
    <property type="entry name" value="Transferase(Phosphotransferase) domain 1"/>
    <property type="match status" value="1"/>
</dbReference>
<reference evidence="10" key="1">
    <citation type="submission" date="2013-05" db="EMBL/GenBank/DDBJ databases">
        <title>Genome assembly of Cystobacter fuscus DSM 2262.</title>
        <authorList>
            <person name="Sharma G."/>
            <person name="Khatri I."/>
            <person name="Kaur C."/>
            <person name="Mayilraj S."/>
            <person name="Subramanian S."/>
        </authorList>
    </citation>
    <scope>NUCLEOTIDE SEQUENCE [LARGE SCALE GENOMIC DNA]</scope>
    <source>
        <strain evidence="10">DSM 2262</strain>
    </source>
</reference>
<organism evidence="10 11">
    <name type="scientific">Cystobacter fuscus (strain ATCC 25194 / DSM 2262 / NBRC 100088 / M29)</name>
    <dbReference type="NCBI Taxonomy" id="1242864"/>
    <lineage>
        <taxon>Bacteria</taxon>
        <taxon>Pseudomonadati</taxon>
        <taxon>Myxococcota</taxon>
        <taxon>Myxococcia</taxon>
        <taxon>Myxococcales</taxon>
        <taxon>Cystobacterineae</taxon>
        <taxon>Archangiaceae</taxon>
        <taxon>Cystobacter</taxon>
    </lineage>
</organism>
<feature type="compositionally biased region" description="Basic residues" evidence="8">
    <location>
        <begin position="318"/>
        <end position="327"/>
    </location>
</feature>
<dbReference type="PROSITE" id="PS00107">
    <property type="entry name" value="PROTEIN_KINASE_ATP"/>
    <property type="match status" value="1"/>
</dbReference>
<dbReference type="EC" id="2.7.11.1" evidence="2"/>
<keyword evidence="3" id="KW-0808">Transferase</keyword>
<comment type="caution">
    <text evidence="10">The sequence shown here is derived from an EMBL/GenBank/DDBJ whole genome shotgun (WGS) entry which is preliminary data.</text>
</comment>
<comment type="similarity">
    <text evidence="1">Belongs to the protein kinase superfamily. NEK Ser/Thr protein kinase family. NIMA subfamily.</text>
</comment>
<evidence type="ECO:0000256" key="2">
    <source>
        <dbReference type="ARBA" id="ARBA00012513"/>
    </source>
</evidence>
<evidence type="ECO:0000259" key="9">
    <source>
        <dbReference type="PROSITE" id="PS50011"/>
    </source>
</evidence>
<feature type="compositionally biased region" description="Basic and acidic residues" evidence="8">
    <location>
        <begin position="289"/>
        <end position="307"/>
    </location>
</feature>
<evidence type="ECO:0000313" key="10">
    <source>
        <dbReference type="EMBL" id="EPX57141.1"/>
    </source>
</evidence>
<dbReference type="PANTHER" id="PTHR43671">
    <property type="entry name" value="SERINE/THREONINE-PROTEIN KINASE NEK"/>
    <property type="match status" value="1"/>
</dbReference>
<feature type="domain" description="Protein kinase" evidence="9">
    <location>
        <begin position="4"/>
        <end position="271"/>
    </location>
</feature>
<evidence type="ECO:0000256" key="6">
    <source>
        <dbReference type="ARBA" id="ARBA00022840"/>
    </source>
</evidence>
<proteinExistence type="inferred from homology"/>
<dbReference type="GO" id="GO:0004674">
    <property type="term" value="F:protein serine/threonine kinase activity"/>
    <property type="evidence" value="ECO:0007669"/>
    <property type="project" value="UniProtKB-EC"/>
</dbReference>
<dbReference type="InterPro" id="IPR000719">
    <property type="entry name" value="Prot_kinase_dom"/>
</dbReference>
<dbReference type="AlphaFoldDB" id="S9P207"/>
<evidence type="ECO:0000313" key="11">
    <source>
        <dbReference type="Proteomes" id="UP000011682"/>
    </source>
</evidence>
<keyword evidence="6 7" id="KW-0067">ATP-binding</keyword>
<keyword evidence="4 7" id="KW-0547">Nucleotide-binding</keyword>
<dbReference type="InterPro" id="IPR050660">
    <property type="entry name" value="NEK_Ser/Thr_kinase"/>
</dbReference>
<evidence type="ECO:0000256" key="5">
    <source>
        <dbReference type="ARBA" id="ARBA00022777"/>
    </source>
</evidence>
<dbReference type="Proteomes" id="UP000011682">
    <property type="component" value="Unassembled WGS sequence"/>
</dbReference>
<dbReference type="CDD" id="cd14014">
    <property type="entry name" value="STKc_PknB_like"/>
    <property type="match status" value="1"/>
</dbReference>
<evidence type="ECO:0000256" key="3">
    <source>
        <dbReference type="ARBA" id="ARBA00022679"/>
    </source>
</evidence>
<dbReference type="PROSITE" id="PS00108">
    <property type="entry name" value="PROTEIN_KINASE_ST"/>
    <property type="match status" value="1"/>
</dbReference>
<dbReference type="InterPro" id="IPR017441">
    <property type="entry name" value="Protein_kinase_ATP_BS"/>
</dbReference>
<feature type="region of interest" description="Disordered" evidence="8">
    <location>
        <begin position="379"/>
        <end position="411"/>
    </location>
</feature>
<gene>
    <name evidence="10" type="ORF">D187_006895</name>
</gene>
<dbReference type="InterPro" id="IPR008271">
    <property type="entry name" value="Ser/Thr_kinase_AS"/>
</dbReference>
<dbReference type="Gene3D" id="3.30.200.20">
    <property type="entry name" value="Phosphorylase Kinase, domain 1"/>
    <property type="match status" value="1"/>
</dbReference>
<feature type="binding site" evidence="7">
    <location>
        <position position="31"/>
    </location>
    <ligand>
        <name>ATP</name>
        <dbReference type="ChEBI" id="CHEBI:30616"/>
    </ligand>
</feature>
<accession>S9P207</accession>
<dbReference type="GO" id="GO:0005524">
    <property type="term" value="F:ATP binding"/>
    <property type="evidence" value="ECO:0007669"/>
    <property type="project" value="UniProtKB-UniRule"/>
</dbReference>
<dbReference type="InterPro" id="IPR011009">
    <property type="entry name" value="Kinase-like_dom_sf"/>
</dbReference>
<evidence type="ECO:0000256" key="8">
    <source>
        <dbReference type="SAM" id="MobiDB-lite"/>
    </source>
</evidence>
<sequence>MGEYRVVEVLGEGGFGVVYKVERAGLFFALKLLRARALEGWGQREINILRHLAHPNVVGFHAYDRWPVPLYGYLYFVMDFVEGRTLEDWALDENPSARQVARVLLEVLLALAAVHARGVFHRDLKRDNLLIRDADARPILVDFGIGWLAGEPTVTRDTLPPGTCEYRGPEAIRYDRNPANKGTHYRPDEGDDLWAMAVTFYWLLTDVLPFGTRREGGLNDRILTLTPKAPRELNPRVPEALSTLCMRMLAKERAERFADCAELCRALEAALASAELDGSWDLPLLDPDAPDRAPTARDADKAPRDAEALEVLQWNVARPRRGRKAGRKPGPEGEKQRTPGVAAPAPRLAAELPARGQVAEEPVPSPEALAALLADVPPAPRGGALPPPVADVARPDSRAAPSPPGTLRRGLSRLLPTSVGALPVRSVVVEAVKPAAQVVAVLAVVTLAWVAAFVVRPRVAPVSLPAPVPTASPSAAAFLPEGSRPECLTSRACPVAELAASLEAAEAGGSAAPLVAPTPALATAMPLRKQESRLPPQQKPAPRPQRGRCKKWQCLAASCGWVLVACTSGPQVRSTPEPDECPSGAVRTMEGELNLSIDEGLSVDIPPGTRGEHVTVRAGDAAVTLNSTYGELRIGTVLTGRLFLGETRLYGRFTRAQTPRGKVYPVCMEIREAGRKGAPIEGDAGSDAVKVHARVLLYPVSSFE</sequence>
<feature type="compositionally biased region" description="Pro residues" evidence="8">
    <location>
        <begin position="379"/>
        <end position="389"/>
    </location>
</feature>
<evidence type="ECO:0000256" key="4">
    <source>
        <dbReference type="ARBA" id="ARBA00022741"/>
    </source>
</evidence>